<dbReference type="AlphaFoldDB" id="A0AAD7C2W8"/>
<dbReference type="InterPro" id="IPR001509">
    <property type="entry name" value="Epimerase_deHydtase"/>
</dbReference>
<evidence type="ECO:0000313" key="3">
    <source>
        <dbReference type="EMBL" id="KAJ7637767.1"/>
    </source>
</evidence>
<dbReference type="GO" id="GO:0005737">
    <property type="term" value="C:cytoplasm"/>
    <property type="evidence" value="ECO:0007669"/>
    <property type="project" value="TreeGrafter"/>
</dbReference>
<name>A0AAD7C2W8_MYCRO</name>
<accession>A0AAD7C2W8</accession>
<dbReference type="SUPFAM" id="SSF51735">
    <property type="entry name" value="NAD(P)-binding Rossmann-fold domains"/>
    <property type="match status" value="1"/>
</dbReference>
<feature type="signal peptide" evidence="1">
    <location>
        <begin position="1"/>
        <end position="19"/>
    </location>
</feature>
<dbReference type="Gene3D" id="3.40.50.720">
    <property type="entry name" value="NAD(P)-binding Rossmann-like Domain"/>
    <property type="match status" value="1"/>
</dbReference>
<evidence type="ECO:0000256" key="1">
    <source>
        <dbReference type="SAM" id="SignalP"/>
    </source>
</evidence>
<proteinExistence type="predicted"/>
<dbReference type="GO" id="GO:0004029">
    <property type="term" value="F:aldehyde dehydrogenase (NAD+) activity"/>
    <property type="evidence" value="ECO:0007669"/>
    <property type="project" value="TreeGrafter"/>
</dbReference>
<dbReference type="Pfam" id="PF01370">
    <property type="entry name" value="Epimerase"/>
    <property type="match status" value="1"/>
</dbReference>
<dbReference type="InterPro" id="IPR036291">
    <property type="entry name" value="NAD(P)-bd_dom_sf"/>
</dbReference>
<dbReference type="Proteomes" id="UP001221757">
    <property type="component" value="Unassembled WGS sequence"/>
</dbReference>
<comment type="caution">
    <text evidence="3">The sequence shown here is derived from an EMBL/GenBank/DDBJ whole genome shotgun (WGS) entry which is preliminary data.</text>
</comment>
<evidence type="ECO:0000313" key="4">
    <source>
        <dbReference type="Proteomes" id="UP001221757"/>
    </source>
</evidence>
<feature type="domain" description="NAD-dependent epimerase/dehydratase" evidence="2">
    <location>
        <begin position="3"/>
        <end position="207"/>
    </location>
</feature>
<protein>
    <recommendedName>
        <fullName evidence="2">NAD-dependent epimerase/dehydratase domain-containing protein</fullName>
    </recommendedName>
</protein>
<gene>
    <name evidence="3" type="ORF">B0H17DRAFT_1164058</name>
</gene>
<dbReference type="PANTHER" id="PTHR48079:SF3">
    <property type="entry name" value="NAD-DEPENDENT EPIMERASE_DEHYDRATASE DOMAIN-CONTAINING PROTEIN"/>
    <property type="match status" value="1"/>
</dbReference>
<sequence>MKVLILGATGFIGLPAAQALVRAGHIVYGLARTQAKAKLLAAEESTGDIDSNAWIPLISTLDVIIEVIGGGDLKTVGNTTFERVTKAAAELRPPGAPLLSYIYSSGMWVHGDSRTETVTDTTPISRSLELVTWRPALEQLVVRSTAVNGIVVRPALLYGRSASIFAALFKGASEGHVAWPGTPGGRYSVIHADDLADLYLRLAEKAHMIGGKIFDAANPNTESVDELLQKLVVISNAKGPYEYKKPENLFEEAIASTQLMRPYLANALLGWSTKKPGFVEGLENYYAAWLASST</sequence>
<feature type="chain" id="PRO_5042239439" description="NAD-dependent epimerase/dehydratase domain-containing protein" evidence="1">
    <location>
        <begin position="20"/>
        <end position="294"/>
    </location>
</feature>
<dbReference type="InterPro" id="IPR051783">
    <property type="entry name" value="NAD(P)-dependent_oxidoreduct"/>
</dbReference>
<keyword evidence="1" id="KW-0732">Signal</keyword>
<dbReference type="PANTHER" id="PTHR48079">
    <property type="entry name" value="PROTEIN YEEZ"/>
    <property type="match status" value="1"/>
</dbReference>
<evidence type="ECO:0000259" key="2">
    <source>
        <dbReference type="Pfam" id="PF01370"/>
    </source>
</evidence>
<reference evidence="3" key="1">
    <citation type="submission" date="2023-03" db="EMBL/GenBank/DDBJ databases">
        <title>Massive genome expansion in bonnet fungi (Mycena s.s.) driven by repeated elements and novel gene families across ecological guilds.</title>
        <authorList>
            <consortium name="Lawrence Berkeley National Laboratory"/>
            <person name="Harder C.B."/>
            <person name="Miyauchi S."/>
            <person name="Viragh M."/>
            <person name="Kuo A."/>
            <person name="Thoen E."/>
            <person name="Andreopoulos B."/>
            <person name="Lu D."/>
            <person name="Skrede I."/>
            <person name="Drula E."/>
            <person name="Henrissat B."/>
            <person name="Morin E."/>
            <person name="Kohler A."/>
            <person name="Barry K."/>
            <person name="LaButti K."/>
            <person name="Morin E."/>
            <person name="Salamov A."/>
            <person name="Lipzen A."/>
            <person name="Mereny Z."/>
            <person name="Hegedus B."/>
            <person name="Baldrian P."/>
            <person name="Stursova M."/>
            <person name="Weitz H."/>
            <person name="Taylor A."/>
            <person name="Grigoriev I.V."/>
            <person name="Nagy L.G."/>
            <person name="Martin F."/>
            <person name="Kauserud H."/>
        </authorList>
    </citation>
    <scope>NUCLEOTIDE SEQUENCE</scope>
    <source>
        <strain evidence="3">CBHHK067</strain>
    </source>
</reference>
<dbReference type="EMBL" id="JARKIE010000453">
    <property type="protein sequence ID" value="KAJ7637767.1"/>
    <property type="molecule type" value="Genomic_DNA"/>
</dbReference>
<organism evidence="3 4">
    <name type="scientific">Mycena rosella</name>
    <name type="common">Pink bonnet</name>
    <name type="synonym">Agaricus rosellus</name>
    <dbReference type="NCBI Taxonomy" id="1033263"/>
    <lineage>
        <taxon>Eukaryota</taxon>
        <taxon>Fungi</taxon>
        <taxon>Dikarya</taxon>
        <taxon>Basidiomycota</taxon>
        <taxon>Agaricomycotina</taxon>
        <taxon>Agaricomycetes</taxon>
        <taxon>Agaricomycetidae</taxon>
        <taxon>Agaricales</taxon>
        <taxon>Marasmiineae</taxon>
        <taxon>Mycenaceae</taxon>
        <taxon>Mycena</taxon>
    </lineage>
</organism>
<keyword evidence="4" id="KW-1185">Reference proteome</keyword>